<keyword evidence="5 6" id="KW-0131">Cell cycle</keyword>
<evidence type="ECO:0000256" key="4">
    <source>
        <dbReference type="ARBA" id="ARBA00023236"/>
    </source>
</evidence>
<evidence type="ECO:0000256" key="7">
    <source>
        <dbReference type="SAM" id="MobiDB-lite"/>
    </source>
</evidence>
<dbReference type="KEGG" id="ebt:EBL_c24740"/>
<dbReference type="HOGENOM" id="CLU_118972_1_0_6"/>
<dbReference type="EMBL" id="CP001560">
    <property type="protein sequence ID" value="AFJ47560.1"/>
    <property type="molecule type" value="Genomic_DNA"/>
</dbReference>
<dbReference type="InterPro" id="IPR047696">
    <property type="entry name" value="SulA_enterobact"/>
</dbReference>
<keyword evidence="1 6" id="KW-0132">Cell division</keyword>
<proteinExistence type="evidence at transcript level"/>
<dbReference type="GO" id="GO:0000917">
    <property type="term" value="P:division septum assembly"/>
    <property type="evidence" value="ECO:0007669"/>
    <property type="project" value="UniProtKB-KW"/>
</dbReference>
<evidence type="ECO:0000256" key="3">
    <source>
        <dbReference type="ARBA" id="ARBA00023210"/>
    </source>
</evidence>
<evidence type="ECO:0000313" key="9">
    <source>
        <dbReference type="Proteomes" id="UP000001955"/>
    </source>
</evidence>
<comment type="function">
    <text evidence="6">Component of the SOS system and an inhibitor of cell division. Accumulation of SulA causes rapid cessation of cell division and the appearance of long, non-septate filaments. In the presence of GTP, binds a polymerization-competent form of FtsZ in a 1:1 ratio, thus inhibiting FtsZ polymerization and therefore preventing it from participating in the assembly of the Z ring. This mechanism prevents the premature segregation of damaged DNA to daughter cells during cell division.</text>
</comment>
<comment type="induction">
    <text evidence="6">By DNA damage, as part of the SOS response.</text>
</comment>
<sequence>MHSPAQHTVRNTRPAAHPVAGETHRARNACQGLVSEVVYNEGQPGLTQLLLLPLLQQLGQQSRWQLWLTPQQKLSRHWVQDVGLPLSKVMQVSQMGPSTMVDAMEKALRTGNYSVVVGWLPGELSDYDHRRLTNAAEQGNAIGLIMRPTPGHSVKSGPQNSLKIHSGLYH</sequence>
<dbReference type="eggNOG" id="COG5404">
    <property type="taxonomic scope" value="Bacteria"/>
</dbReference>
<dbReference type="InterPro" id="IPR050356">
    <property type="entry name" value="SulA_CellDiv_inhibitor"/>
</dbReference>
<evidence type="ECO:0000256" key="5">
    <source>
        <dbReference type="ARBA" id="ARBA00023306"/>
    </source>
</evidence>
<comment type="similarity">
    <text evidence="6">Belongs to the SulA family.</text>
</comment>
<dbReference type="InterPro" id="IPR004596">
    <property type="entry name" value="Cell_div_suppressor_SulA"/>
</dbReference>
<dbReference type="InterPro" id="IPR027417">
    <property type="entry name" value="P-loop_NTPase"/>
</dbReference>
<evidence type="ECO:0000313" key="8">
    <source>
        <dbReference type="EMBL" id="AFJ47560.1"/>
    </source>
</evidence>
<feature type="compositionally biased region" description="Polar residues" evidence="7">
    <location>
        <begin position="1"/>
        <end position="11"/>
    </location>
</feature>
<keyword evidence="2 6" id="KW-0227">DNA damage</keyword>
<feature type="site" description="Essential for degradation by Lon protease" evidence="6">
    <location>
        <position position="170"/>
    </location>
</feature>
<dbReference type="Pfam" id="PF03846">
    <property type="entry name" value="SulA"/>
    <property type="match status" value="1"/>
</dbReference>
<dbReference type="Gene3D" id="3.40.50.300">
    <property type="entry name" value="P-loop containing nucleotide triphosphate hydrolases"/>
    <property type="match status" value="1"/>
</dbReference>
<accession>K6WDG3</accession>
<feature type="region of interest" description="FtsZ binding" evidence="6">
    <location>
        <begin position="107"/>
        <end position="113"/>
    </location>
</feature>
<dbReference type="PATRIC" id="fig|630626.3.peg.2397"/>
<comment type="PTM">
    <text evidence="6">Is rapidly cleaved and degraded by the Lon protease once DNA damage is repaired.</text>
</comment>
<feature type="region of interest" description="Disordered" evidence="7">
    <location>
        <begin position="1"/>
        <end position="21"/>
    </location>
</feature>
<dbReference type="PIRSF" id="PIRSF003093">
    <property type="entry name" value="SulA"/>
    <property type="match status" value="1"/>
</dbReference>
<dbReference type="NCBIfam" id="TIGR00623">
    <property type="entry name" value="SOS_SulA_coli"/>
    <property type="match status" value="1"/>
</dbReference>
<evidence type="ECO:0000256" key="6">
    <source>
        <dbReference type="HAMAP-Rule" id="MF_01179"/>
    </source>
</evidence>
<dbReference type="AlphaFoldDB" id="I2BAK6"/>
<keyword evidence="3 6" id="KW-0717">Septation</keyword>
<keyword evidence="4 6" id="KW-0742">SOS response</keyword>
<dbReference type="STRING" id="630626.EBL_c24740"/>
<accession>I2BAK6</accession>
<feature type="region of interest" description="Disordered" evidence="7">
    <location>
        <begin position="146"/>
        <end position="170"/>
    </location>
</feature>
<dbReference type="RefSeq" id="WP_002439604.1">
    <property type="nucleotide sequence ID" value="NC_017910.1"/>
</dbReference>
<comment type="subunit">
    <text evidence="6">Interacts with FtsZ.</text>
</comment>
<dbReference type="GO" id="GO:0051782">
    <property type="term" value="P:negative regulation of cell division"/>
    <property type="evidence" value="ECO:0007669"/>
    <property type="project" value="UniProtKB-UniRule"/>
</dbReference>
<dbReference type="PANTHER" id="PTHR35369">
    <property type="entry name" value="BLR3025 PROTEIN-RELATED"/>
    <property type="match status" value="1"/>
</dbReference>
<dbReference type="GO" id="GO:0009432">
    <property type="term" value="P:SOS response"/>
    <property type="evidence" value="ECO:0007669"/>
    <property type="project" value="UniProtKB-UniRule"/>
</dbReference>
<name>I2BAK6_SHIBC</name>
<reference evidence="8 9" key="1">
    <citation type="journal article" date="2012" name="J. Bacteriol.">
        <title>Complete genome sequence of the B12-producing Shimwellia blattae strain DSM 4481, isolated from a cockroach.</title>
        <authorList>
            <person name="Brzuszkiewicz E."/>
            <person name="Waschkowitz T."/>
            <person name="Wiezer A."/>
            <person name="Daniel R."/>
        </authorList>
    </citation>
    <scope>NUCLEOTIDE SEQUENCE [LARGE SCALE GENOMIC DNA]</scope>
    <source>
        <strain evidence="9">ATCC 29907 / DSM 4481 / JCM 1650 / NBRC 105725 / CDC 9005-74</strain>
    </source>
</reference>
<gene>
    <name evidence="6 8" type="primary">sulA</name>
    <name evidence="8" type="ordered locus">EBL_c24740</name>
</gene>
<dbReference type="FunFam" id="3.40.50.300:FF:000417">
    <property type="entry name" value="Cell division inhibitor SulA"/>
    <property type="match status" value="1"/>
</dbReference>
<evidence type="ECO:0000256" key="2">
    <source>
        <dbReference type="ARBA" id="ARBA00022763"/>
    </source>
</evidence>
<dbReference type="Proteomes" id="UP000001955">
    <property type="component" value="Chromosome"/>
</dbReference>
<keyword evidence="9" id="KW-1185">Reference proteome</keyword>
<feature type="region of interest" description="Lon protease binding" evidence="6">
    <location>
        <begin position="163"/>
        <end position="170"/>
    </location>
</feature>
<protein>
    <recommendedName>
        <fullName evidence="6">Cell division inhibitor SulA</fullName>
    </recommendedName>
</protein>
<dbReference type="OrthoDB" id="6464784at2"/>
<evidence type="ECO:0000256" key="1">
    <source>
        <dbReference type="ARBA" id="ARBA00022618"/>
    </source>
</evidence>
<dbReference type="NCBIfam" id="NF007892">
    <property type="entry name" value="PRK10595.1"/>
    <property type="match status" value="1"/>
</dbReference>
<organism evidence="8 9">
    <name type="scientific">Shimwellia blattae (strain ATCC 29907 / DSM 4481 / JCM 1650 / NBRC 105725 / CDC 9005-74)</name>
    <name type="common">Escherichia blattae</name>
    <dbReference type="NCBI Taxonomy" id="630626"/>
    <lineage>
        <taxon>Bacteria</taxon>
        <taxon>Pseudomonadati</taxon>
        <taxon>Pseudomonadota</taxon>
        <taxon>Gammaproteobacteria</taxon>
        <taxon>Enterobacterales</taxon>
        <taxon>Enterobacteriaceae</taxon>
        <taxon>Shimwellia</taxon>
    </lineage>
</organism>
<dbReference type="GO" id="GO:0006281">
    <property type="term" value="P:DNA repair"/>
    <property type="evidence" value="ECO:0007669"/>
    <property type="project" value="TreeGrafter"/>
</dbReference>
<dbReference type="HAMAP" id="MF_01179">
    <property type="entry name" value="SulA"/>
    <property type="match status" value="1"/>
</dbReference>
<dbReference type="SUPFAM" id="SSF52540">
    <property type="entry name" value="P-loop containing nucleoside triphosphate hydrolases"/>
    <property type="match status" value="1"/>
</dbReference>
<dbReference type="PANTHER" id="PTHR35369:SF4">
    <property type="entry name" value="CELL DIVISION INHIBITOR SULA"/>
    <property type="match status" value="1"/>
</dbReference>